<organism evidence="2 3">
    <name type="scientific">Fodinibacter luteus</name>
    <dbReference type="NCBI Taxonomy" id="552064"/>
    <lineage>
        <taxon>Bacteria</taxon>
        <taxon>Bacillati</taxon>
        <taxon>Actinomycetota</taxon>
        <taxon>Actinomycetes</taxon>
        <taxon>Micrococcales</taxon>
        <taxon>Intrasporangiaceae</taxon>
        <taxon>Fodinibacter (ex Wang et al. 2009)</taxon>
    </lineage>
</organism>
<dbReference type="RefSeq" id="WP_345207179.1">
    <property type="nucleotide sequence ID" value="NZ_BAABGM010000017.1"/>
</dbReference>
<protein>
    <recommendedName>
        <fullName evidence="4">ABC transporter permease</fullName>
    </recommendedName>
</protein>
<evidence type="ECO:0008006" key="4">
    <source>
        <dbReference type="Google" id="ProtNLM"/>
    </source>
</evidence>
<keyword evidence="1" id="KW-0812">Transmembrane</keyword>
<keyword evidence="3" id="KW-1185">Reference proteome</keyword>
<feature type="transmembrane region" description="Helical" evidence="1">
    <location>
        <begin position="65"/>
        <end position="85"/>
    </location>
</feature>
<proteinExistence type="predicted"/>
<feature type="transmembrane region" description="Helical" evidence="1">
    <location>
        <begin position="178"/>
        <end position="198"/>
    </location>
</feature>
<dbReference type="Proteomes" id="UP001500945">
    <property type="component" value="Unassembled WGS sequence"/>
</dbReference>
<feature type="transmembrane region" description="Helical" evidence="1">
    <location>
        <begin position="37"/>
        <end position="59"/>
    </location>
</feature>
<feature type="transmembrane region" description="Helical" evidence="1">
    <location>
        <begin position="153"/>
        <end position="171"/>
    </location>
</feature>
<evidence type="ECO:0000313" key="2">
    <source>
        <dbReference type="EMBL" id="GAA4409666.1"/>
    </source>
</evidence>
<name>A0ABP8KMF6_9MICO</name>
<gene>
    <name evidence="2" type="ORF">GCM10023168_28600</name>
</gene>
<feature type="transmembrane region" description="Helical" evidence="1">
    <location>
        <begin position="254"/>
        <end position="273"/>
    </location>
</feature>
<comment type="caution">
    <text evidence="2">The sequence shown here is derived from an EMBL/GenBank/DDBJ whole genome shotgun (WGS) entry which is preliminary data.</text>
</comment>
<sequence length="301" mass="31897">MSTTTQASPRLATTPQAPMWALARVEAGRMLRSPAPWIGIALWAASNAFTLTSAPGWVSSQYMELTTSATFLALGVSIAVAYAFGRERTNVSEEASMPADQRAAGRLLGGLSLVALVAVVVAAGAAWLRLRGGLPLGAEPGRTLHAHFSLPELLQPVLVAAFAVALGAAVVHLARHPLTASIVLFVFWFIAGPAYWTINGPVLRWLTPVQVQPISVEAAPATTDPLTLPATWLLEGPGPFQDHWARLLVLPELAAWHDLYLVALTLLTAAVALPGRYRRPLLVVGTVLAIVAIALQRSVTP</sequence>
<feature type="transmembrane region" description="Helical" evidence="1">
    <location>
        <begin position="106"/>
        <end position="128"/>
    </location>
</feature>
<dbReference type="EMBL" id="BAABGM010000017">
    <property type="protein sequence ID" value="GAA4409666.1"/>
    <property type="molecule type" value="Genomic_DNA"/>
</dbReference>
<keyword evidence="1" id="KW-0472">Membrane</keyword>
<evidence type="ECO:0000256" key="1">
    <source>
        <dbReference type="SAM" id="Phobius"/>
    </source>
</evidence>
<keyword evidence="1" id="KW-1133">Transmembrane helix</keyword>
<feature type="transmembrane region" description="Helical" evidence="1">
    <location>
        <begin position="280"/>
        <end position="299"/>
    </location>
</feature>
<evidence type="ECO:0000313" key="3">
    <source>
        <dbReference type="Proteomes" id="UP001500945"/>
    </source>
</evidence>
<accession>A0ABP8KMF6</accession>
<reference evidence="3" key="1">
    <citation type="journal article" date="2019" name="Int. J. Syst. Evol. Microbiol.">
        <title>The Global Catalogue of Microorganisms (GCM) 10K type strain sequencing project: providing services to taxonomists for standard genome sequencing and annotation.</title>
        <authorList>
            <consortium name="The Broad Institute Genomics Platform"/>
            <consortium name="The Broad Institute Genome Sequencing Center for Infectious Disease"/>
            <person name="Wu L."/>
            <person name="Ma J."/>
        </authorList>
    </citation>
    <scope>NUCLEOTIDE SEQUENCE [LARGE SCALE GENOMIC DNA]</scope>
    <source>
        <strain evidence="3">JCM 17809</strain>
    </source>
</reference>